<dbReference type="RefSeq" id="WP_006369632.1">
    <property type="nucleotide sequence ID" value="NZ_JAAXPC010000010.1"/>
</dbReference>
<sequence length="61" mass="6546">MTQLYEPVHNRLTDITGKSKRALTNGISAGTIPGVKVAGTWLVSTSYVDELIDRATSGRQA</sequence>
<evidence type="ECO:0000313" key="1">
    <source>
        <dbReference type="EMBL" id="NKY03546.1"/>
    </source>
</evidence>
<dbReference type="Proteomes" id="UP000563898">
    <property type="component" value="Unassembled WGS sequence"/>
</dbReference>
<proteinExistence type="predicted"/>
<reference evidence="1 2" key="1">
    <citation type="submission" date="2020-04" db="EMBL/GenBank/DDBJ databases">
        <title>MicrobeNet Type strains.</title>
        <authorList>
            <person name="Nicholson A.C."/>
        </authorList>
    </citation>
    <scope>NUCLEOTIDE SEQUENCE [LARGE SCALE GENOMIC DNA]</scope>
    <source>
        <strain evidence="1 2">ATCC BAA-14</strain>
    </source>
</reference>
<protein>
    <submittedName>
        <fullName evidence="1">Helix-turn-helix domain-containing protein</fullName>
    </submittedName>
</protein>
<name>A0A846WRE3_9ACTN</name>
<gene>
    <name evidence="1" type="ORF">HGA05_18400</name>
</gene>
<dbReference type="AlphaFoldDB" id="A0A846WRE3"/>
<evidence type="ECO:0000313" key="2">
    <source>
        <dbReference type="Proteomes" id="UP000563898"/>
    </source>
</evidence>
<comment type="caution">
    <text evidence="1">The sequence shown here is derived from an EMBL/GenBank/DDBJ whole genome shotgun (WGS) entry which is preliminary data.</text>
</comment>
<dbReference type="EMBL" id="JAAXPC010000010">
    <property type="protein sequence ID" value="NKY03546.1"/>
    <property type="molecule type" value="Genomic_DNA"/>
</dbReference>
<accession>A0A846WRE3</accession>
<organism evidence="1 2">
    <name type="scientific">Gordonia polyisoprenivorans</name>
    <dbReference type="NCBI Taxonomy" id="84595"/>
    <lineage>
        <taxon>Bacteria</taxon>
        <taxon>Bacillati</taxon>
        <taxon>Actinomycetota</taxon>
        <taxon>Actinomycetes</taxon>
        <taxon>Mycobacteriales</taxon>
        <taxon>Gordoniaceae</taxon>
        <taxon>Gordonia</taxon>
    </lineage>
</organism>